<gene>
    <name evidence="1" type="ORF">CC77DRAFT_43771</name>
</gene>
<accession>A0A177E3M3</accession>
<name>A0A177E3M3_ALTAL</name>
<proteinExistence type="predicted"/>
<dbReference type="Proteomes" id="UP000077248">
    <property type="component" value="Unassembled WGS sequence"/>
</dbReference>
<dbReference type="VEuPathDB" id="FungiDB:CC77DRAFT_43771"/>
<sequence length="208" mass="24063">MLVCPKYKATSLEEYFHIARNRSIAARRSYLKDTRQSCSILSKMRLSKFLRSTYVFKIKNQPGHQQIDSEYLVCIVVFTCRQGLTRSRAPVPRFLMLSSTYPSTDKSMSPYSFPFFCTSLQFLLYDSVNPGYHAGPCIYRDKTDITAYRANISFSPKHVVIVFSYIPPTSLPSKTHIPWQDQTAVIQAFTRPYSRCCSIYYSGFRFPD</sequence>
<dbReference type="EMBL" id="KV441469">
    <property type="protein sequence ID" value="OAG26368.1"/>
    <property type="molecule type" value="Genomic_DNA"/>
</dbReference>
<dbReference type="GeneID" id="29117277"/>
<organism evidence="1 2">
    <name type="scientific">Alternaria alternata</name>
    <name type="common">Alternaria rot fungus</name>
    <name type="synonym">Torula alternata</name>
    <dbReference type="NCBI Taxonomy" id="5599"/>
    <lineage>
        <taxon>Eukaryota</taxon>
        <taxon>Fungi</taxon>
        <taxon>Dikarya</taxon>
        <taxon>Ascomycota</taxon>
        <taxon>Pezizomycotina</taxon>
        <taxon>Dothideomycetes</taxon>
        <taxon>Pleosporomycetidae</taxon>
        <taxon>Pleosporales</taxon>
        <taxon>Pleosporineae</taxon>
        <taxon>Pleosporaceae</taxon>
        <taxon>Alternaria</taxon>
        <taxon>Alternaria sect. Alternaria</taxon>
        <taxon>Alternaria alternata complex</taxon>
    </lineage>
</organism>
<evidence type="ECO:0000313" key="2">
    <source>
        <dbReference type="Proteomes" id="UP000077248"/>
    </source>
</evidence>
<keyword evidence="2" id="KW-1185">Reference proteome</keyword>
<reference evidence="1 2" key="1">
    <citation type="submission" date="2016-05" db="EMBL/GenBank/DDBJ databases">
        <title>Comparative analysis of secretome profiles of manganese(II)-oxidizing ascomycete fungi.</title>
        <authorList>
            <consortium name="DOE Joint Genome Institute"/>
            <person name="Zeiner C.A."/>
            <person name="Purvine S.O."/>
            <person name="Zink E.M."/>
            <person name="Wu S."/>
            <person name="Pasa-Tolic L."/>
            <person name="Chaput D.L."/>
            <person name="Haridas S."/>
            <person name="Grigoriev I.V."/>
            <person name="Santelli C.M."/>
            <person name="Hansel C.M."/>
        </authorList>
    </citation>
    <scope>NUCLEOTIDE SEQUENCE [LARGE SCALE GENOMIC DNA]</scope>
    <source>
        <strain evidence="1 2">SRC1lrK2f</strain>
    </source>
</reference>
<evidence type="ECO:0000313" key="1">
    <source>
        <dbReference type="EMBL" id="OAG26368.1"/>
    </source>
</evidence>
<dbReference type="RefSeq" id="XP_018391789.1">
    <property type="nucleotide sequence ID" value="XM_018531683.1"/>
</dbReference>
<dbReference type="AlphaFoldDB" id="A0A177E3M3"/>
<dbReference type="KEGG" id="aalt:CC77DRAFT_43771"/>
<protein>
    <submittedName>
        <fullName evidence="1">Uncharacterized protein</fullName>
    </submittedName>
</protein>